<accession>A0A2X2W8Y0</accession>
<evidence type="ECO:0000313" key="2">
    <source>
        <dbReference type="Proteomes" id="UP000251853"/>
    </source>
</evidence>
<reference evidence="1 2" key="1">
    <citation type="submission" date="2018-06" db="EMBL/GenBank/DDBJ databases">
        <authorList>
            <consortium name="Pathogen Informatics"/>
            <person name="Doyle S."/>
        </authorList>
    </citation>
    <scope>NUCLEOTIDE SEQUENCE [LARGE SCALE GENOMIC DNA]</scope>
    <source>
        <strain evidence="1 2">NCTC11224</strain>
    </source>
</reference>
<dbReference type="Proteomes" id="UP000251853">
    <property type="component" value="Unassembled WGS sequence"/>
</dbReference>
<gene>
    <name evidence="1" type="ORF">NCTC11224_01436</name>
</gene>
<evidence type="ECO:0000313" key="1">
    <source>
        <dbReference type="EMBL" id="SQB10129.1"/>
    </source>
</evidence>
<dbReference type="AlphaFoldDB" id="A0A2X2W8Y0"/>
<keyword evidence="2" id="KW-1185">Reference proteome</keyword>
<dbReference type="RefSeq" id="WP_112481629.1">
    <property type="nucleotide sequence ID" value="NZ_JAIWZC010000001.1"/>
</dbReference>
<proteinExistence type="predicted"/>
<organism evidence="1 2">
    <name type="scientific">Enterocloster clostridioformis</name>
    <dbReference type="NCBI Taxonomy" id="1531"/>
    <lineage>
        <taxon>Bacteria</taxon>
        <taxon>Bacillati</taxon>
        <taxon>Bacillota</taxon>
        <taxon>Clostridia</taxon>
        <taxon>Lachnospirales</taxon>
        <taxon>Lachnospiraceae</taxon>
        <taxon>Enterocloster</taxon>
    </lineage>
</organism>
<dbReference type="EMBL" id="UAVW01000003">
    <property type="protein sequence ID" value="SQB10129.1"/>
    <property type="molecule type" value="Genomic_DNA"/>
</dbReference>
<name>A0A2X2W8Y0_9FIRM</name>
<protein>
    <submittedName>
        <fullName evidence="1">Uncharacterized protein</fullName>
    </submittedName>
</protein>
<sequence>MSGKRNRERFSIKFNENDPAHDTVIRLLEKQGPHRKAQFIVNAVLHYINCRETPDILSPQAIYRESIEEIIREILDRKGNEYPYQSSLADAGAEMLEKQISAGQKSKRGVEDAQKEVDQATLALIADTMSAFRNS</sequence>